<evidence type="ECO:0000256" key="7">
    <source>
        <dbReference type="ARBA" id="ARBA00022840"/>
    </source>
</evidence>
<dbReference type="AlphaFoldDB" id="A0A8C6T003"/>
<evidence type="ECO:0000256" key="11">
    <source>
        <dbReference type="ARBA" id="ARBA00023180"/>
    </source>
</evidence>
<keyword evidence="4" id="KW-0812">Transmembrane</keyword>
<dbReference type="FunFam" id="3.40.50.300:FF:000479">
    <property type="entry name" value="Multidrug resistance protein 1A"/>
    <property type="match status" value="1"/>
</dbReference>
<evidence type="ECO:0000256" key="8">
    <source>
        <dbReference type="ARBA" id="ARBA00022967"/>
    </source>
</evidence>
<dbReference type="Gene3D" id="3.40.50.300">
    <property type="entry name" value="P-loop containing nucleotide triphosphate hydrolases"/>
    <property type="match status" value="1"/>
</dbReference>
<evidence type="ECO:0000256" key="9">
    <source>
        <dbReference type="ARBA" id="ARBA00022989"/>
    </source>
</evidence>
<dbReference type="GO" id="GO:0016887">
    <property type="term" value="F:ATP hydrolysis activity"/>
    <property type="evidence" value="ECO:0007669"/>
    <property type="project" value="InterPro"/>
</dbReference>
<dbReference type="PANTHER" id="PTHR24221:SF251">
    <property type="entry name" value="ATP-DEPENDENT TRANSLOCASE ABCB1"/>
    <property type="match status" value="1"/>
</dbReference>
<evidence type="ECO:0000256" key="2">
    <source>
        <dbReference type="ARBA" id="ARBA00007577"/>
    </source>
</evidence>
<keyword evidence="14" id="KW-1185">Reference proteome</keyword>
<keyword evidence="8" id="KW-1278">Translocase</keyword>
<name>A0A8C6T003_9GOBI</name>
<dbReference type="InterPro" id="IPR003439">
    <property type="entry name" value="ABC_transporter-like_ATP-bd"/>
</dbReference>
<evidence type="ECO:0000259" key="12">
    <source>
        <dbReference type="PROSITE" id="PS50893"/>
    </source>
</evidence>
<protein>
    <recommendedName>
        <fullName evidence="12">ABC transporter domain-containing protein</fullName>
    </recommendedName>
</protein>
<keyword evidence="6" id="KW-0547">Nucleotide-binding</keyword>
<proteinExistence type="inferred from homology"/>
<dbReference type="GO" id="GO:0042626">
    <property type="term" value="F:ATPase-coupled transmembrane transporter activity"/>
    <property type="evidence" value="ECO:0007669"/>
    <property type="project" value="TreeGrafter"/>
</dbReference>
<evidence type="ECO:0000256" key="6">
    <source>
        <dbReference type="ARBA" id="ARBA00022741"/>
    </source>
</evidence>
<keyword evidence="11" id="KW-0325">Glycoprotein</keyword>
<dbReference type="SMART" id="SM00382">
    <property type="entry name" value="AAA"/>
    <property type="match status" value="1"/>
</dbReference>
<feature type="domain" description="ABC transporter" evidence="12">
    <location>
        <begin position="17"/>
        <end position="242"/>
    </location>
</feature>
<dbReference type="GO" id="GO:0005524">
    <property type="term" value="F:ATP binding"/>
    <property type="evidence" value="ECO:0007669"/>
    <property type="project" value="UniProtKB-KW"/>
</dbReference>
<dbReference type="PROSITE" id="PS00211">
    <property type="entry name" value="ABC_TRANSPORTER_1"/>
    <property type="match status" value="1"/>
</dbReference>
<comment type="similarity">
    <text evidence="2">Belongs to the ABC transporter superfamily. ABCB family. Multidrug resistance exporter (TC 3.A.1.201) subfamily.</text>
</comment>
<dbReference type="PROSITE" id="PS50893">
    <property type="entry name" value="ABC_TRANSPORTER_2"/>
    <property type="match status" value="1"/>
</dbReference>
<keyword evidence="10" id="KW-0472">Membrane</keyword>
<dbReference type="Ensembl" id="ENSNMLT00000015971.1">
    <property type="protein sequence ID" value="ENSNMLP00000014196.1"/>
    <property type="gene ID" value="ENSNMLG00000009489.1"/>
</dbReference>
<sequence>VSDSLEAHSTPEFEGNVRFDGVQFNYPTRPDQPILRGLDLKVGKGETLALVGSSGCGKSTTVQLLERFYDANEGSVHLNIHWLRSQIGIVSQEPVLFDCSLAENIAYGDNSRTVTMEEIIEAAMMANIHEFIEKLPQKYSTQAGDKGAELSGGQKQRIAIARAIIRNPNLLLLDEATSALDTESEKVNQASKGRTCIVVAHRLSTIQNADRIAVFKSGVIVELGTHQQLLALKGIYHTLVTKQLNRS</sequence>
<dbReference type="CDD" id="cd03249">
    <property type="entry name" value="ABC_MTABC3_MDL1_MDL2"/>
    <property type="match status" value="1"/>
</dbReference>
<comment type="subcellular location">
    <subcellularLocation>
        <location evidence="1">Membrane</location>
        <topology evidence="1">Multi-pass membrane protein</topology>
    </subcellularLocation>
</comment>
<evidence type="ECO:0000313" key="14">
    <source>
        <dbReference type="Proteomes" id="UP000694523"/>
    </source>
</evidence>
<evidence type="ECO:0000313" key="13">
    <source>
        <dbReference type="Ensembl" id="ENSNMLP00000014196.1"/>
    </source>
</evidence>
<accession>A0A8C6T003</accession>
<dbReference type="Proteomes" id="UP000694523">
    <property type="component" value="Unplaced"/>
</dbReference>
<evidence type="ECO:0000256" key="10">
    <source>
        <dbReference type="ARBA" id="ARBA00023136"/>
    </source>
</evidence>
<dbReference type="Pfam" id="PF00005">
    <property type="entry name" value="ABC_tran"/>
    <property type="match status" value="1"/>
</dbReference>
<keyword evidence="3" id="KW-0813">Transport</keyword>
<organism evidence="13 14">
    <name type="scientific">Neogobius melanostomus</name>
    <name type="common">round goby</name>
    <dbReference type="NCBI Taxonomy" id="47308"/>
    <lineage>
        <taxon>Eukaryota</taxon>
        <taxon>Metazoa</taxon>
        <taxon>Chordata</taxon>
        <taxon>Craniata</taxon>
        <taxon>Vertebrata</taxon>
        <taxon>Euteleostomi</taxon>
        <taxon>Actinopterygii</taxon>
        <taxon>Neopterygii</taxon>
        <taxon>Teleostei</taxon>
        <taxon>Neoteleostei</taxon>
        <taxon>Acanthomorphata</taxon>
        <taxon>Gobiaria</taxon>
        <taxon>Gobiiformes</taxon>
        <taxon>Gobioidei</taxon>
        <taxon>Gobiidae</taxon>
        <taxon>Benthophilinae</taxon>
        <taxon>Neogobiini</taxon>
        <taxon>Neogobius</taxon>
    </lineage>
</organism>
<evidence type="ECO:0000256" key="3">
    <source>
        <dbReference type="ARBA" id="ARBA00022448"/>
    </source>
</evidence>
<dbReference type="PANTHER" id="PTHR24221">
    <property type="entry name" value="ATP-BINDING CASSETTE SUB-FAMILY B"/>
    <property type="match status" value="1"/>
</dbReference>
<evidence type="ECO:0000256" key="5">
    <source>
        <dbReference type="ARBA" id="ARBA00022737"/>
    </source>
</evidence>
<reference evidence="13" key="2">
    <citation type="submission" date="2025-09" db="UniProtKB">
        <authorList>
            <consortium name="Ensembl"/>
        </authorList>
    </citation>
    <scope>IDENTIFICATION</scope>
</reference>
<dbReference type="InterPro" id="IPR003593">
    <property type="entry name" value="AAA+_ATPase"/>
</dbReference>
<reference evidence="13" key="1">
    <citation type="submission" date="2025-08" db="UniProtKB">
        <authorList>
            <consortium name="Ensembl"/>
        </authorList>
    </citation>
    <scope>IDENTIFICATION</scope>
</reference>
<dbReference type="InterPro" id="IPR039421">
    <property type="entry name" value="Type_1_exporter"/>
</dbReference>
<dbReference type="SUPFAM" id="SSF52540">
    <property type="entry name" value="P-loop containing nucleoside triphosphate hydrolases"/>
    <property type="match status" value="1"/>
</dbReference>
<evidence type="ECO:0000256" key="4">
    <source>
        <dbReference type="ARBA" id="ARBA00022692"/>
    </source>
</evidence>
<keyword evidence="9" id="KW-1133">Transmembrane helix</keyword>
<keyword evidence="5" id="KW-0677">Repeat</keyword>
<dbReference type="InterPro" id="IPR017871">
    <property type="entry name" value="ABC_transporter-like_CS"/>
</dbReference>
<dbReference type="InterPro" id="IPR027417">
    <property type="entry name" value="P-loop_NTPase"/>
</dbReference>
<evidence type="ECO:0000256" key="1">
    <source>
        <dbReference type="ARBA" id="ARBA00004141"/>
    </source>
</evidence>
<keyword evidence="7" id="KW-0067">ATP-binding</keyword>
<dbReference type="GO" id="GO:0016324">
    <property type="term" value="C:apical plasma membrane"/>
    <property type="evidence" value="ECO:0007669"/>
    <property type="project" value="TreeGrafter"/>
</dbReference>